<dbReference type="Proteomes" id="UP000253961">
    <property type="component" value="Unassembled WGS sequence"/>
</dbReference>
<organism evidence="1 2">
    <name type="scientific">Pedobacter chinensis</name>
    <dbReference type="NCBI Taxonomy" id="2282421"/>
    <lineage>
        <taxon>Bacteria</taxon>
        <taxon>Pseudomonadati</taxon>
        <taxon>Bacteroidota</taxon>
        <taxon>Sphingobacteriia</taxon>
        <taxon>Sphingobacteriales</taxon>
        <taxon>Sphingobacteriaceae</taxon>
        <taxon>Pedobacter</taxon>
    </lineage>
</organism>
<keyword evidence="2" id="KW-1185">Reference proteome</keyword>
<proteinExistence type="predicted"/>
<gene>
    <name evidence="1" type="ORF">DU508_12130</name>
</gene>
<evidence type="ECO:0000313" key="2">
    <source>
        <dbReference type="Proteomes" id="UP000253961"/>
    </source>
</evidence>
<comment type="caution">
    <text evidence="1">The sequence shown here is derived from an EMBL/GenBank/DDBJ whole genome shotgun (WGS) entry which is preliminary data.</text>
</comment>
<protein>
    <submittedName>
        <fullName evidence="1">Uncharacterized protein</fullName>
    </submittedName>
</protein>
<sequence>MKWISLFVILNLLSCINPKRSEESIKTNFNNKHSSELPLKKIDTTYSPIIVKINSTDSIILRRIYFDHNNLNLYHYVFTKNGIQIHVDREHDFVENSKYNKVIKSGSSMFLFLENNGAPNFNQISAYVISKDKANFIKDVVYNDESQGGGPKPFSDIDHDGYLEFGGFDINEVHPSPDSMYYHPSEFYEIRNGEILFDSLLTKKSDIKMNGIYKKNPLNNDGSCCLVIKKPKR</sequence>
<evidence type="ECO:0000313" key="1">
    <source>
        <dbReference type="EMBL" id="RDC56346.1"/>
    </source>
</evidence>
<dbReference type="EMBL" id="QPKV01000004">
    <property type="protein sequence ID" value="RDC56346.1"/>
    <property type="molecule type" value="Genomic_DNA"/>
</dbReference>
<reference evidence="1 2" key="1">
    <citation type="submission" date="2018-07" db="EMBL/GenBank/DDBJ databases">
        <title>Pedobacter sp. nov., isolated from soil.</title>
        <authorList>
            <person name="Zhou L.Y."/>
            <person name="Du Z.J."/>
        </authorList>
    </citation>
    <scope>NUCLEOTIDE SEQUENCE [LARGE SCALE GENOMIC DNA]</scope>
    <source>
        <strain evidence="1 2">JDX94</strain>
    </source>
</reference>
<dbReference type="AlphaFoldDB" id="A0A369Q014"/>
<accession>A0A369Q014</accession>
<name>A0A369Q014_9SPHI</name>